<protein>
    <recommendedName>
        <fullName evidence="3">DUF4371 domain-containing protein</fullName>
    </recommendedName>
</protein>
<dbReference type="Proteomes" id="UP000275408">
    <property type="component" value="Unassembled WGS sequence"/>
</dbReference>
<gene>
    <name evidence="1" type="ORF">pdam_00011057</name>
</gene>
<organism evidence="1 2">
    <name type="scientific">Pocillopora damicornis</name>
    <name type="common">Cauliflower coral</name>
    <name type="synonym">Millepora damicornis</name>
    <dbReference type="NCBI Taxonomy" id="46731"/>
    <lineage>
        <taxon>Eukaryota</taxon>
        <taxon>Metazoa</taxon>
        <taxon>Cnidaria</taxon>
        <taxon>Anthozoa</taxon>
        <taxon>Hexacorallia</taxon>
        <taxon>Scleractinia</taxon>
        <taxon>Astrocoeniina</taxon>
        <taxon>Pocilloporidae</taxon>
        <taxon>Pocillopora</taxon>
    </lineage>
</organism>
<evidence type="ECO:0000313" key="1">
    <source>
        <dbReference type="EMBL" id="RMX56946.1"/>
    </source>
</evidence>
<dbReference type="AlphaFoldDB" id="A0A3M6UTE1"/>
<evidence type="ECO:0008006" key="3">
    <source>
        <dbReference type="Google" id="ProtNLM"/>
    </source>
</evidence>
<name>A0A3M6UTE1_POCDA</name>
<evidence type="ECO:0000313" key="2">
    <source>
        <dbReference type="Proteomes" id="UP000275408"/>
    </source>
</evidence>
<reference evidence="1 2" key="1">
    <citation type="journal article" date="2018" name="Sci. Rep.">
        <title>Comparative analysis of the Pocillopora damicornis genome highlights role of immune system in coral evolution.</title>
        <authorList>
            <person name="Cunning R."/>
            <person name="Bay R.A."/>
            <person name="Gillette P."/>
            <person name="Baker A.C."/>
            <person name="Traylor-Knowles N."/>
        </authorList>
    </citation>
    <scope>NUCLEOTIDE SEQUENCE [LARGE SCALE GENOMIC DNA]</scope>
    <source>
        <strain evidence="1">RSMAS</strain>
        <tissue evidence="1">Whole animal</tissue>
    </source>
</reference>
<dbReference type="EMBL" id="RCHS01000763">
    <property type="protein sequence ID" value="RMX56946.1"/>
    <property type="molecule type" value="Genomic_DNA"/>
</dbReference>
<proteinExistence type="predicted"/>
<accession>A0A3M6UTE1</accession>
<comment type="caution">
    <text evidence="1">The sequence shown here is derived from an EMBL/GenBank/DDBJ whole genome shotgun (WGS) entry which is preliminary data.</text>
</comment>
<keyword evidence="2" id="KW-1185">Reference proteome</keyword>
<sequence length="177" mass="19900">MSKREKTLFRYFMPMVKKKKNAEVSGENPNKVETHFLFVEDILKDSTSANAETIFNILIRKLDHYGLQLQKLSSMASDGATVMVGEQSVQQTLRQLKDEDAVASGLLSKVNTAKFIRVIYILNAVLPILSCLSKTFQKGTNNEWTSGITTHNDFGLDESLMGLKVQMLLKEEAKEPL</sequence>